<evidence type="ECO:0000256" key="2">
    <source>
        <dbReference type="ARBA" id="ARBA00004370"/>
    </source>
</evidence>
<feature type="binding site" description="axial binding residue" evidence="13">
    <location>
        <position position="438"/>
    </location>
    <ligand>
        <name>heme</name>
        <dbReference type="ChEBI" id="CHEBI:30413"/>
    </ligand>
    <ligandPart>
        <name>Fe</name>
        <dbReference type="ChEBI" id="CHEBI:18248"/>
    </ligandPart>
</feature>
<dbReference type="Pfam" id="PF00067">
    <property type="entry name" value="p450"/>
    <property type="match status" value="1"/>
</dbReference>
<dbReference type="EMBL" id="KV427646">
    <property type="protein sequence ID" value="KZT03178.1"/>
    <property type="molecule type" value="Genomic_DNA"/>
</dbReference>
<keyword evidence="8" id="KW-1133">Transmembrane helix</keyword>
<dbReference type="CDD" id="cd11065">
    <property type="entry name" value="CYP64-like"/>
    <property type="match status" value="1"/>
</dbReference>
<sequence>MDRQLWVACVAILLILIRLLHLSYVNGKRRLPLPPGPDGLPLIGSVLQVPFDYQHVTFAKWRKQYGDIIHARFFQKDVIILNSVRSARDLLDKRGQKYSDRPRLVMFNELMYVFHPNLSTMRYGERWRQHRGWYQTALQTRNALNSYQPLQEKEARKFLSALTCTPDVFISHISRFAGSTLLQIAYGYSDDEFIHMADKVNTDIMEVGGAGATVVDFFPILKYLPTWMPGTGFKRKALQARDAGLISRTVPFERVKKDIASGTAKPSFTRNLLEKNASVDSESFEFEVKGAASVIYGAGTDTTITSITIFVLAMVLNPEVYKKAQAELDDVVGRKRLPNLSDRNSLPYLDCVLKEVYRWGSPVPLGLPHGLVEDDEYRGYHIPRGAMVLANIWAMGRDPEVYPDPEIFSPERYQNVQPDVEDLMDPRKTIFGFGRRICPGRLLADASVWIAAASILATMTISKAHDANGNEIVPEAAFVSGTVIHPKPFQCDIRPRSAEAMNLIMTEAHE</sequence>
<evidence type="ECO:0000256" key="3">
    <source>
        <dbReference type="ARBA" id="ARBA00005179"/>
    </source>
</evidence>
<keyword evidence="9 14" id="KW-0560">Oxidoreductase</keyword>
<evidence type="ECO:0000256" key="9">
    <source>
        <dbReference type="ARBA" id="ARBA00023002"/>
    </source>
</evidence>
<evidence type="ECO:0000256" key="12">
    <source>
        <dbReference type="ARBA" id="ARBA00023136"/>
    </source>
</evidence>
<dbReference type="OrthoDB" id="2789670at2759"/>
<name>A0A165CPE6_9APHY</name>
<keyword evidence="11 14" id="KW-0503">Monooxygenase</keyword>
<evidence type="ECO:0000256" key="4">
    <source>
        <dbReference type="ARBA" id="ARBA00010617"/>
    </source>
</evidence>
<evidence type="ECO:0000256" key="11">
    <source>
        <dbReference type="ARBA" id="ARBA00023033"/>
    </source>
</evidence>
<dbReference type="GeneID" id="63826658"/>
<dbReference type="InterPro" id="IPR017972">
    <property type="entry name" value="Cyt_P450_CS"/>
</dbReference>
<dbReference type="GO" id="GO:0020037">
    <property type="term" value="F:heme binding"/>
    <property type="evidence" value="ECO:0007669"/>
    <property type="project" value="InterPro"/>
</dbReference>
<evidence type="ECO:0000256" key="10">
    <source>
        <dbReference type="ARBA" id="ARBA00023004"/>
    </source>
</evidence>
<evidence type="ECO:0000256" key="13">
    <source>
        <dbReference type="PIRSR" id="PIRSR602401-1"/>
    </source>
</evidence>
<comment type="similarity">
    <text evidence="4 14">Belongs to the cytochrome P450 family.</text>
</comment>
<dbReference type="PANTHER" id="PTHR46300:SF2">
    <property type="entry name" value="CYTOCHROME P450 MONOOXYGENASE ALNH-RELATED"/>
    <property type="match status" value="1"/>
</dbReference>
<keyword evidence="10 13" id="KW-0408">Iron</keyword>
<evidence type="ECO:0000256" key="6">
    <source>
        <dbReference type="ARBA" id="ARBA00022692"/>
    </source>
</evidence>
<dbReference type="InterPro" id="IPR050364">
    <property type="entry name" value="Cytochrome_P450_fung"/>
</dbReference>
<dbReference type="PRINTS" id="PR00463">
    <property type="entry name" value="EP450I"/>
</dbReference>
<evidence type="ECO:0000313" key="15">
    <source>
        <dbReference type="EMBL" id="KZT03178.1"/>
    </source>
</evidence>
<dbReference type="GO" id="GO:0016705">
    <property type="term" value="F:oxidoreductase activity, acting on paired donors, with incorporation or reduction of molecular oxygen"/>
    <property type="evidence" value="ECO:0007669"/>
    <property type="project" value="InterPro"/>
</dbReference>
<dbReference type="RefSeq" id="XP_040760918.1">
    <property type="nucleotide sequence ID" value="XM_040909629.1"/>
</dbReference>
<dbReference type="AlphaFoldDB" id="A0A165CPE6"/>
<evidence type="ECO:0000256" key="5">
    <source>
        <dbReference type="ARBA" id="ARBA00022617"/>
    </source>
</evidence>
<dbReference type="InterPro" id="IPR036396">
    <property type="entry name" value="Cyt_P450_sf"/>
</dbReference>
<evidence type="ECO:0000256" key="14">
    <source>
        <dbReference type="RuleBase" id="RU000461"/>
    </source>
</evidence>
<dbReference type="PANTHER" id="PTHR46300">
    <property type="entry name" value="P450, PUTATIVE (EUROFUNG)-RELATED-RELATED"/>
    <property type="match status" value="1"/>
</dbReference>
<dbReference type="InterPro" id="IPR002401">
    <property type="entry name" value="Cyt_P450_E_grp-I"/>
</dbReference>
<gene>
    <name evidence="15" type="ORF">LAESUDRAFT_729434</name>
</gene>
<dbReference type="Proteomes" id="UP000076871">
    <property type="component" value="Unassembled WGS sequence"/>
</dbReference>
<keyword evidence="7 13" id="KW-0479">Metal-binding</keyword>
<accession>A0A165CPE6</accession>
<dbReference type="Gene3D" id="1.10.630.10">
    <property type="entry name" value="Cytochrome P450"/>
    <property type="match status" value="1"/>
</dbReference>
<dbReference type="GO" id="GO:0004497">
    <property type="term" value="F:monooxygenase activity"/>
    <property type="evidence" value="ECO:0007669"/>
    <property type="project" value="UniProtKB-KW"/>
</dbReference>
<protein>
    <submittedName>
        <fullName evidence="15">Cytochrome P450 monooxygenase</fullName>
    </submittedName>
</protein>
<dbReference type="PROSITE" id="PS00086">
    <property type="entry name" value="CYTOCHROME_P450"/>
    <property type="match status" value="1"/>
</dbReference>
<reference evidence="15 16" key="1">
    <citation type="journal article" date="2016" name="Mol. Biol. Evol.">
        <title>Comparative Genomics of Early-Diverging Mushroom-Forming Fungi Provides Insights into the Origins of Lignocellulose Decay Capabilities.</title>
        <authorList>
            <person name="Nagy L.G."/>
            <person name="Riley R."/>
            <person name="Tritt A."/>
            <person name="Adam C."/>
            <person name="Daum C."/>
            <person name="Floudas D."/>
            <person name="Sun H."/>
            <person name="Yadav J.S."/>
            <person name="Pangilinan J."/>
            <person name="Larsson K.H."/>
            <person name="Matsuura K."/>
            <person name="Barry K."/>
            <person name="Labutti K."/>
            <person name="Kuo R."/>
            <person name="Ohm R.A."/>
            <person name="Bhattacharya S.S."/>
            <person name="Shirouzu T."/>
            <person name="Yoshinaga Y."/>
            <person name="Martin F.M."/>
            <person name="Grigoriev I.V."/>
            <person name="Hibbett D.S."/>
        </authorList>
    </citation>
    <scope>NUCLEOTIDE SEQUENCE [LARGE SCALE GENOMIC DNA]</scope>
    <source>
        <strain evidence="15 16">93-53</strain>
    </source>
</reference>
<comment type="subcellular location">
    <subcellularLocation>
        <location evidence="2">Membrane</location>
    </subcellularLocation>
</comment>
<dbReference type="GO" id="GO:0005506">
    <property type="term" value="F:iron ion binding"/>
    <property type="evidence" value="ECO:0007669"/>
    <property type="project" value="InterPro"/>
</dbReference>
<evidence type="ECO:0000256" key="8">
    <source>
        <dbReference type="ARBA" id="ARBA00022989"/>
    </source>
</evidence>
<dbReference type="InParanoid" id="A0A165CPE6"/>
<dbReference type="SUPFAM" id="SSF48264">
    <property type="entry name" value="Cytochrome P450"/>
    <property type="match status" value="1"/>
</dbReference>
<proteinExistence type="inferred from homology"/>
<evidence type="ECO:0000313" key="16">
    <source>
        <dbReference type="Proteomes" id="UP000076871"/>
    </source>
</evidence>
<dbReference type="GO" id="GO:0016020">
    <property type="term" value="C:membrane"/>
    <property type="evidence" value="ECO:0007669"/>
    <property type="project" value="UniProtKB-SubCell"/>
</dbReference>
<dbReference type="InterPro" id="IPR001128">
    <property type="entry name" value="Cyt_P450"/>
</dbReference>
<keyword evidence="12" id="KW-0472">Membrane</keyword>
<keyword evidence="16" id="KW-1185">Reference proteome</keyword>
<comment type="pathway">
    <text evidence="3">Secondary metabolite biosynthesis.</text>
</comment>
<organism evidence="15 16">
    <name type="scientific">Laetiporus sulphureus 93-53</name>
    <dbReference type="NCBI Taxonomy" id="1314785"/>
    <lineage>
        <taxon>Eukaryota</taxon>
        <taxon>Fungi</taxon>
        <taxon>Dikarya</taxon>
        <taxon>Basidiomycota</taxon>
        <taxon>Agaricomycotina</taxon>
        <taxon>Agaricomycetes</taxon>
        <taxon>Polyporales</taxon>
        <taxon>Laetiporus</taxon>
    </lineage>
</organism>
<evidence type="ECO:0000256" key="1">
    <source>
        <dbReference type="ARBA" id="ARBA00001971"/>
    </source>
</evidence>
<dbReference type="STRING" id="1314785.A0A165CPE6"/>
<comment type="cofactor">
    <cofactor evidence="1 13">
        <name>heme</name>
        <dbReference type="ChEBI" id="CHEBI:30413"/>
    </cofactor>
</comment>
<keyword evidence="6" id="KW-0812">Transmembrane</keyword>
<evidence type="ECO:0000256" key="7">
    <source>
        <dbReference type="ARBA" id="ARBA00022723"/>
    </source>
</evidence>
<keyword evidence="5 13" id="KW-0349">Heme</keyword>